<dbReference type="FunFam" id="1.10.10.60:FF:000121">
    <property type="entry name" value="Myb transcription factor"/>
    <property type="match status" value="1"/>
</dbReference>
<dbReference type="PANTHER" id="PTHR47999:SF6">
    <property type="entry name" value="MYB-RELATED PROTEIN P"/>
    <property type="match status" value="1"/>
</dbReference>
<evidence type="ECO:0000256" key="2">
    <source>
        <dbReference type="ARBA" id="ARBA00023015"/>
    </source>
</evidence>
<evidence type="ECO:0000256" key="5">
    <source>
        <dbReference type="ARBA" id="ARBA00023242"/>
    </source>
</evidence>
<evidence type="ECO:0000313" key="10">
    <source>
        <dbReference type="Proteomes" id="UP000235145"/>
    </source>
</evidence>
<evidence type="ECO:0000259" key="8">
    <source>
        <dbReference type="PROSITE" id="PS51294"/>
    </source>
</evidence>
<evidence type="ECO:0000259" key="7">
    <source>
        <dbReference type="PROSITE" id="PS50090"/>
    </source>
</evidence>
<comment type="caution">
    <text evidence="9">The sequence shown here is derived from an EMBL/GenBank/DDBJ whole genome shotgun (WGS) entry which is preliminary data.</text>
</comment>
<dbReference type="SMART" id="SM00717">
    <property type="entry name" value="SANT"/>
    <property type="match status" value="2"/>
</dbReference>
<feature type="domain" description="HTH myb-type" evidence="8">
    <location>
        <begin position="16"/>
        <end position="68"/>
    </location>
</feature>
<dbReference type="Proteomes" id="UP000235145">
    <property type="component" value="Unassembled WGS sequence"/>
</dbReference>
<dbReference type="GO" id="GO:0000987">
    <property type="term" value="F:cis-regulatory region sequence-specific DNA binding"/>
    <property type="evidence" value="ECO:0000318"/>
    <property type="project" value="GO_Central"/>
</dbReference>
<feature type="domain" description="HTH myb-type" evidence="8">
    <location>
        <begin position="69"/>
        <end position="123"/>
    </location>
</feature>
<dbReference type="PROSITE" id="PS50090">
    <property type="entry name" value="MYB_LIKE"/>
    <property type="match status" value="2"/>
</dbReference>
<dbReference type="PROSITE" id="PS51294">
    <property type="entry name" value="HTH_MYB"/>
    <property type="match status" value="2"/>
</dbReference>
<evidence type="ECO:0000256" key="6">
    <source>
        <dbReference type="SAM" id="MobiDB-lite"/>
    </source>
</evidence>
<dbReference type="Pfam" id="PF00249">
    <property type="entry name" value="Myb_DNA-binding"/>
    <property type="match status" value="2"/>
</dbReference>
<keyword evidence="10" id="KW-1185">Reference proteome</keyword>
<sequence>MSCELVKMGRAPCCEKIGLKKGRWTTEEDEMLTKYIQANGHGSWRSLPKKAGLLRCGKSCRLRWINYLRGDLKRGNYTQEEETTIIKLHTSLGNRWSVIASHLPGRTDNDIKNYWHSHLSRKTYAFFRTKHDSTKTSVNMQENMVSRTKQRLGRVSRCMAKKYNQRSVVNNSALPIPMRIRGKPDEQKMGKDSTSDNGNNKESQMSSNEIKMKENDHEKGFRDDEPMDMSFLIEGDLVDSFGILRDHDEDHIETRSTEFDVFVNSLLNACDVDDKEDENLTSNSLEGMGCCFGMDSVSDGEMGFGFEWFNLYDNSDDDGMVIWPWN</sequence>
<reference evidence="9 10" key="1">
    <citation type="journal article" date="2017" name="Nat. Commun.">
        <title>Genome assembly with in vitro proximity ligation data and whole-genome triplication in lettuce.</title>
        <authorList>
            <person name="Reyes-Chin-Wo S."/>
            <person name="Wang Z."/>
            <person name="Yang X."/>
            <person name="Kozik A."/>
            <person name="Arikit S."/>
            <person name="Song C."/>
            <person name="Xia L."/>
            <person name="Froenicke L."/>
            <person name="Lavelle D.O."/>
            <person name="Truco M.J."/>
            <person name="Xia R."/>
            <person name="Zhu S."/>
            <person name="Xu C."/>
            <person name="Xu H."/>
            <person name="Xu X."/>
            <person name="Cox K."/>
            <person name="Korf I."/>
            <person name="Meyers B.C."/>
            <person name="Michelmore R.W."/>
        </authorList>
    </citation>
    <scope>NUCLEOTIDE SEQUENCE [LARGE SCALE GENOMIC DNA]</scope>
    <source>
        <strain evidence="10">cv. Salinas</strain>
        <tissue evidence="9">Seedlings</tissue>
    </source>
</reference>
<comment type="subcellular location">
    <subcellularLocation>
        <location evidence="1">Nucleus</location>
    </subcellularLocation>
</comment>
<gene>
    <name evidence="9" type="ORF">LSAT_V11C100018660</name>
</gene>
<dbReference type="InterPro" id="IPR009057">
    <property type="entry name" value="Homeodomain-like_sf"/>
</dbReference>
<keyword evidence="4" id="KW-0804">Transcription</keyword>
<evidence type="ECO:0000313" key="9">
    <source>
        <dbReference type="EMBL" id="KAJ0225284.1"/>
    </source>
</evidence>
<accession>A0A9R1WK53</accession>
<evidence type="ECO:0000256" key="4">
    <source>
        <dbReference type="ARBA" id="ARBA00023163"/>
    </source>
</evidence>
<dbReference type="Gene3D" id="1.10.10.60">
    <property type="entry name" value="Homeodomain-like"/>
    <property type="match status" value="2"/>
</dbReference>
<dbReference type="SUPFAM" id="SSF46689">
    <property type="entry name" value="Homeodomain-like"/>
    <property type="match status" value="1"/>
</dbReference>
<name>A0A9R1WK53_LACSA</name>
<proteinExistence type="predicted"/>
<dbReference type="GO" id="GO:0005634">
    <property type="term" value="C:nucleus"/>
    <property type="evidence" value="ECO:0000318"/>
    <property type="project" value="GO_Central"/>
</dbReference>
<feature type="compositionally biased region" description="Basic and acidic residues" evidence="6">
    <location>
        <begin position="182"/>
        <end position="194"/>
    </location>
</feature>
<evidence type="ECO:0000256" key="3">
    <source>
        <dbReference type="ARBA" id="ARBA00023125"/>
    </source>
</evidence>
<feature type="compositionally biased region" description="Polar residues" evidence="6">
    <location>
        <begin position="195"/>
        <end position="209"/>
    </location>
</feature>
<evidence type="ECO:0000256" key="1">
    <source>
        <dbReference type="ARBA" id="ARBA00004123"/>
    </source>
</evidence>
<dbReference type="EMBL" id="NBSK02000001">
    <property type="protein sequence ID" value="KAJ0225284.1"/>
    <property type="molecule type" value="Genomic_DNA"/>
</dbReference>
<dbReference type="CDD" id="cd00167">
    <property type="entry name" value="SANT"/>
    <property type="match status" value="2"/>
</dbReference>
<keyword evidence="5" id="KW-0539">Nucleus</keyword>
<feature type="domain" description="Myb-like" evidence="7">
    <location>
        <begin position="16"/>
        <end position="68"/>
    </location>
</feature>
<feature type="region of interest" description="Disordered" evidence="6">
    <location>
        <begin position="178"/>
        <end position="216"/>
    </location>
</feature>
<dbReference type="GO" id="GO:0006355">
    <property type="term" value="P:regulation of DNA-templated transcription"/>
    <property type="evidence" value="ECO:0000318"/>
    <property type="project" value="GO_Central"/>
</dbReference>
<keyword evidence="2" id="KW-0805">Transcription regulation</keyword>
<keyword evidence="3" id="KW-0238">DNA-binding</keyword>
<dbReference type="InterPro" id="IPR017930">
    <property type="entry name" value="Myb_dom"/>
</dbReference>
<dbReference type="AlphaFoldDB" id="A0A9R1WK53"/>
<protein>
    <submittedName>
        <fullName evidence="9">Uncharacterized protein</fullName>
    </submittedName>
</protein>
<dbReference type="PANTHER" id="PTHR47999">
    <property type="entry name" value="TRANSCRIPTION FACTOR MYB8-RELATED-RELATED"/>
    <property type="match status" value="1"/>
</dbReference>
<organism evidence="9 10">
    <name type="scientific">Lactuca sativa</name>
    <name type="common">Garden lettuce</name>
    <dbReference type="NCBI Taxonomy" id="4236"/>
    <lineage>
        <taxon>Eukaryota</taxon>
        <taxon>Viridiplantae</taxon>
        <taxon>Streptophyta</taxon>
        <taxon>Embryophyta</taxon>
        <taxon>Tracheophyta</taxon>
        <taxon>Spermatophyta</taxon>
        <taxon>Magnoliopsida</taxon>
        <taxon>eudicotyledons</taxon>
        <taxon>Gunneridae</taxon>
        <taxon>Pentapetalae</taxon>
        <taxon>asterids</taxon>
        <taxon>campanulids</taxon>
        <taxon>Asterales</taxon>
        <taxon>Asteraceae</taxon>
        <taxon>Cichorioideae</taxon>
        <taxon>Cichorieae</taxon>
        <taxon>Lactucinae</taxon>
        <taxon>Lactuca</taxon>
    </lineage>
</organism>
<dbReference type="InterPro" id="IPR001005">
    <property type="entry name" value="SANT/Myb"/>
</dbReference>
<dbReference type="InterPro" id="IPR015495">
    <property type="entry name" value="Myb_TF_plants"/>
</dbReference>
<feature type="domain" description="Myb-like" evidence="7">
    <location>
        <begin position="69"/>
        <end position="119"/>
    </location>
</feature>